<reference evidence="1 2" key="1">
    <citation type="journal article" date="2017" name="Nature">
        <title>The Apostasia genome and the evolution of orchids.</title>
        <authorList>
            <person name="Zhang G.Q."/>
            <person name="Liu K.W."/>
            <person name="Li Z."/>
            <person name="Lohaus R."/>
            <person name="Hsiao Y.Y."/>
            <person name="Niu S.C."/>
            <person name="Wang J.Y."/>
            <person name="Lin Y.C."/>
            <person name="Xu Q."/>
            <person name="Chen L.J."/>
            <person name="Yoshida K."/>
            <person name="Fujiwara S."/>
            <person name="Wang Z.W."/>
            <person name="Zhang Y.Q."/>
            <person name="Mitsuda N."/>
            <person name="Wang M."/>
            <person name="Liu G.H."/>
            <person name="Pecoraro L."/>
            <person name="Huang H.X."/>
            <person name="Xiao X.J."/>
            <person name="Lin M."/>
            <person name="Wu X.Y."/>
            <person name="Wu W.L."/>
            <person name="Chen Y.Y."/>
            <person name="Chang S.B."/>
            <person name="Sakamoto S."/>
            <person name="Ohme-Takagi M."/>
            <person name="Yagi M."/>
            <person name="Zeng S.J."/>
            <person name="Shen C.Y."/>
            <person name="Yeh C.M."/>
            <person name="Luo Y.B."/>
            <person name="Tsai W.C."/>
            <person name="Van de Peer Y."/>
            <person name="Liu Z.J."/>
        </authorList>
    </citation>
    <scope>NUCLEOTIDE SEQUENCE [LARGE SCALE GENOMIC DNA]</scope>
    <source>
        <strain evidence="2">cv. Shenzhen</strain>
        <tissue evidence="1">Stem</tissue>
    </source>
</reference>
<dbReference type="Proteomes" id="UP000236161">
    <property type="component" value="Unassembled WGS sequence"/>
</dbReference>
<keyword evidence="2" id="KW-1185">Reference proteome</keyword>
<proteinExistence type="predicted"/>
<accession>A0A2I0AHA0</accession>
<evidence type="ECO:0000313" key="2">
    <source>
        <dbReference type="Proteomes" id="UP000236161"/>
    </source>
</evidence>
<dbReference type="EMBL" id="KZ451982">
    <property type="protein sequence ID" value="PKA54885.1"/>
    <property type="molecule type" value="Genomic_DNA"/>
</dbReference>
<organism evidence="1 2">
    <name type="scientific">Apostasia shenzhenica</name>
    <dbReference type="NCBI Taxonomy" id="1088818"/>
    <lineage>
        <taxon>Eukaryota</taxon>
        <taxon>Viridiplantae</taxon>
        <taxon>Streptophyta</taxon>
        <taxon>Embryophyta</taxon>
        <taxon>Tracheophyta</taxon>
        <taxon>Spermatophyta</taxon>
        <taxon>Magnoliopsida</taxon>
        <taxon>Liliopsida</taxon>
        <taxon>Asparagales</taxon>
        <taxon>Orchidaceae</taxon>
        <taxon>Apostasioideae</taxon>
        <taxon>Apostasia</taxon>
    </lineage>
</organism>
<dbReference type="AlphaFoldDB" id="A0A2I0AHA0"/>
<name>A0A2I0AHA0_9ASPA</name>
<evidence type="ECO:0000313" key="1">
    <source>
        <dbReference type="EMBL" id="PKA54885.1"/>
    </source>
</evidence>
<gene>
    <name evidence="1" type="ORF">AXF42_Ash000720</name>
</gene>
<sequence>MEGMNSVSADFYQSNGSSLNKKHKLCAPFSDLRVALSPREAFLAKKKEDRDWRGHWKGTWRIDLLLSFCDSCSCSWWE</sequence>
<protein>
    <submittedName>
        <fullName evidence="1">Uncharacterized protein</fullName>
    </submittedName>
</protein>